<feature type="domain" description="Aerobactin siderophore biosynthesis IucA/IucC-like C-terminal" evidence="1">
    <location>
        <begin position="66"/>
        <end position="204"/>
    </location>
</feature>
<sequence length="252" mass="28111">MIPLLAPIFRGEWAVYGERLACAPQPPAGAVQVAELIARPELLAALLQQHARHRRVRRPDLRPVASAWSMHYLNALLPPVAAAASLLQHEFPMAPERAWISFEDGAVPQRFHITHEGHARPGTDTAVRYAVLLFEHLGPLFAQLTRLTRIAPKILWGNAARYLEPVLQQGLLLSGHAPSIAKDLDHLLHQPRWGCADNPLFAVQRKVVRMQSGTPVPVTLHRQCCLYYLLPEEGYCGACPLAPEFRKARDRA</sequence>
<dbReference type="NCBIfam" id="TIGR03951">
    <property type="entry name" value="Fe_III_red_FhuF"/>
    <property type="match status" value="1"/>
</dbReference>
<accession>A0A3S0ZI76</accession>
<comment type="caution">
    <text evidence="3">The sequence shown here is derived from an EMBL/GenBank/DDBJ whole genome shotgun (WGS) entry which is preliminary data.</text>
</comment>
<protein>
    <submittedName>
        <fullName evidence="3">Siderophore-iron reductase FhuF</fullName>
    </submittedName>
</protein>
<dbReference type="Pfam" id="PF06276">
    <property type="entry name" value="FhuF"/>
    <property type="match status" value="1"/>
</dbReference>
<feature type="domain" description="Ferric siderophore reductase C-terminal" evidence="2">
    <location>
        <begin position="224"/>
        <end position="241"/>
    </location>
</feature>
<evidence type="ECO:0000259" key="2">
    <source>
        <dbReference type="Pfam" id="PF11575"/>
    </source>
</evidence>
<reference evidence="3 4" key="1">
    <citation type="submission" date="2018-12" db="EMBL/GenBank/DDBJ databases">
        <title>The genome sequences of Variovorax guangxiensis DSM 27352.</title>
        <authorList>
            <person name="Gao J."/>
            <person name="Sun J."/>
        </authorList>
    </citation>
    <scope>NUCLEOTIDE SEQUENCE [LARGE SCALE GENOMIC DNA]</scope>
    <source>
        <strain evidence="3 4">DSM 27352</strain>
    </source>
</reference>
<evidence type="ECO:0000313" key="4">
    <source>
        <dbReference type="Proteomes" id="UP000281118"/>
    </source>
</evidence>
<dbReference type="InterPro" id="IPR008090">
    <property type="entry name" value="Fe_iron_reduct"/>
</dbReference>
<name>A0A3S0ZI76_9BURK</name>
<dbReference type="InterPro" id="IPR022770">
    <property type="entry name" value="IucA/IucC-like_C"/>
</dbReference>
<dbReference type="InterPro" id="IPR024726">
    <property type="entry name" value="FhuF_C"/>
</dbReference>
<dbReference type="OrthoDB" id="8993954at2"/>
<organism evidence="3 4">
    <name type="scientific">Variovorax guangxiensis</name>
    <dbReference type="NCBI Taxonomy" id="1775474"/>
    <lineage>
        <taxon>Bacteria</taxon>
        <taxon>Pseudomonadati</taxon>
        <taxon>Pseudomonadota</taxon>
        <taxon>Betaproteobacteria</taxon>
        <taxon>Burkholderiales</taxon>
        <taxon>Comamonadaceae</taxon>
        <taxon>Variovorax</taxon>
    </lineage>
</organism>
<gene>
    <name evidence="3" type="primary">fhuF</name>
    <name evidence="3" type="ORF">EJP67_26940</name>
</gene>
<evidence type="ECO:0000313" key="3">
    <source>
        <dbReference type="EMBL" id="RUR70700.1"/>
    </source>
</evidence>
<dbReference type="EMBL" id="RXFT01000015">
    <property type="protein sequence ID" value="RUR70700.1"/>
    <property type="molecule type" value="Genomic_DNA"/>
</dbReference>
<proteinExistence type="predicted"/>
<dbReference type="GO" id="GO:0003824">
    <property type="term" value="F:catalytic activity"/>
    <property type="evidence" value="ECO:0007669"/>
    <property type="project" value="UniProtKB-ARBA"/>
</dbReference>
<evidence type="ECO:0000259" key="1">
    <source>
        <dbReference type="Pfam" id="PF06276"/>
    </source>
</evidence>
<dbReference type="AlphaFoldDB" id="A0A3S0ZI76"/>
<dbReference type="Pfam" id="PF11575">
    <property type="entry name" value="FhuF_C"/>
    <property type="match status" value="1"/>
</dbReference>
<dbReference type="Proteomes" id="UP000281118">
    <property type="component" value="Unassembled WGS sequence"/>
</dbReference>
<dbReference type="GO" id="GO:0051537">
    <property type="term" value="F:2 iron, 2 sulfur cluster binding"/>
    <property type="evidence" value="ECO:0007669"/>
    <property type="project" value="InterPro"/>
</dbReference>
<dbReference type="RefSeq" id="WP_126024810.1">
    <property type="nucleotide sequence ID" value="NZ_RXFT01000015.1"/>
</dbReference>